<gene>
    <name evidence="2" type="ORF">PDTA9734_55320</name>
</gene>
<keyword evidence="3" id="KW-1185">Reference proteome</keyword>
<reference evidence="2 3" key="1">
    <citation type="submission" date="2021-12" db="EMBL/GenBank/DDBJ databases">
        <title>Complete genome sequence of Phytobacter diazotrophicus TA9734.</title>
        <authorList>
            <person name="Kubota H."/>
            <person name="Nakayama Y."/>
            <person name="Ariyoshi T."/>
        </authorList>
    </citation>
    <scope>NUCLEOTIDE SEQUENCE [LARGE SCALE GENOMIC DNA]</scope>
    <source>
        <strain evidence="2 3">TA9734</strain>
        <plasmid evidence="2 3">pTMTA97341</plasmid>
    </source>
</reference>
<feature type="compositionally biased region" description="Polar residues" evidence="1">
    <location>
        <begin position="82"/>
        <end position="95"/>
    </location>
</feature>
<evidence type="ECO:0000313" key="2">
    <source>
        <dbReference type="EMBL" id="BDD54045.1"/>
    </source>
</evidence>
<sequence>MPPDTVCKNTLKKCKRVTLAKFNDKSVHSVISRICPPTAITEYTASQDTTPVPFDLQSTPQRYPSHENRTVNILPSSGINITHTNQGEKTVSTEGARSDRKHKQDRHTAGHALFFKIGYLFFLNKVLTFRLIFRIGHPGKILVHKRFQFIVSVLSPEVQIHFCHHGHHDTRTFTCTGHPAY</sequence>
<protein>
    <submittedName>
        <fullName evidence="2">Uncharacterized protein</fullName>
    </submittedName>
</protein>
<proteinExistence type="predicted"/>
<evidence type="ECO:0000256" key="1">
    <source>
        <dbReference type="SAM" id="MobiDB-lite"/>
    </source>
</evidence>
<keyword evidence="2" id="KW-0614">Plasmid</keyword>
<evidence type="ECO:0000313" key="3">
    <source>
        <dbReference type="Proteomes" id="UP001320460"/>
    </source>
</evidence>
<accession>A0ABN6LZY8</accession>
<organism evidence="2 3">
    <name type="scientific">Phytobacter diazotrophicus</name>
    <dbReference type="NCBI Taxonomy" id="395631"/>
    <lineage>
        <taxon>Bacteria</taxon>
        <taxon>Pseudomonadati</taxon>
        <taxon>Pseudomonadota</taxon>
        <taxon>Gammaproteobacteria</taxon>
        <taxon>Enterobacterales</taxon>
        <taxon>Enterobacteriaceae</taxon>
        <taxon>Phytobacter</taxon>
    </lineage>
</organism>
<dbReference type="EMBL" id="AP025335">
    <property type="protein sequence ID" value="BDD54045.1"/>
    <property type="molecule type" value="Genomic_DNA"/>
</dbReference>
<name>A0ABN6LZY8_9ENTR</name>
<feature type="region of interest" description="Disordered" evidence="1">
    <location>
        <begin position="82"/>
        <end position="104"/>
    </location>
</feature>
<geneLocation type="plasmid" evidence="2 3">
    <name>pTMTA97341</name>
</geneLocation>
<dbReference type="Proteomes" id="UP001320460">
    <property type="component" value="Plasmid pTMTA97341"/>
</dbReference>